<dbReference type="AlphaFoldDB" id="A0A8X6PLI9"/>
<gene>
    <name evidence="1" type="ORF">NPIL_19721</name>
</gene>
<protein>
    <submittedName>
        <fullName evidence="1">Uncharacterized protein</fullName>
    </submittedName>
</protein>
<dbReference type="EMBL" id="BMAW01071313">
    <property type="protein sequence ID" value="GFT77501.1"/>
    <property type="molecule type" value="Genomic_DNA"/>
</dbReference>
<organism evidence="1 2">
    <name type="scientific">Nephila pilipes</name>
    <name type="common">Giant wood spider</name>
    <name type="synonym">Nephila maculata</name>
    <dbReference type="NCBI Taxonomy" id="299642"/>
    <lineage>
        <taxon>Eukaryota</taxon>
        <taxon>Metazoa</taxon>
        <taxon>Ecdysozoa</taxon>
        <taxon>Arthropoda</taxon>
        <taxon>Chelicerata</taxon>
        <taxon>Arachnida</taxon>
        <taxon>Araneae</taxon>
        <taxon>Araneomorphae</taxon>
        <taxon>Entelegynae</taxon>
        <taxon>Araneoidea</taxon>
        <taxon>Nephilidae</taxon>
        <taxon>Nephila</taxon>
    </lineage>
</organism>
<accession>A0A8X6PLI9</accession>
<dbReference type="OrthoDB" id="10278374at2759"/>
<name>A0A8X6PLI9_NEPPI</name>
<keyword evidence="2" id="KW-1185">Reference proteome</keyword>
<evidence type="ECO:0000313" key="1">
    <source>
        <dbReference type="EMBL" id="GFT77501.1"/>
    </source>
</evidence>
<dbReference type="Proteomes" id="UP000887013">
    <property type="component" value="Unassembled WGS sequence"/>
</dbReference>
<reference evidence="1" key="1">
    <citation type="submission" date="2020-08" db="EMBL/GenBank/DDBJ databases">
        <title>Multicomponent nature underlies the extraordinary mechanical properties of spider dragline silk.</title>
        <authorList>
            <person name="Kono N."/>
            <person name="Nakamura H."/>
            <person name="Mori M."/>
            <person name="Yoshida Y."/>
            <person name="Ohtoshi R."/>
            <person name="Malay A.D."/>
            <person name="Moran D.A.P."/>
            <person name="Tomita M."/>
            <person name="Numata K."/>
            <person name="Arakawa K."/>
        </authorList>
    </citation>
    <scope>NUCLEOTIDE SEQUENCE</scope>
</reference>
<proteinExistence type="predicted"/>
<comment type="caution">
    <text evidence="1">The sequence shown here is derived from an EMBL/GenBank/DDBJ whole genome shotgun (WGS) entry which is preliminary data.</text>
</comment>
<evidence type="ECO:0000313" key="2">
    <source>
        <dbReference type="Proteomes" id="UP000887013"/>
    </source>
</evidence>
<sequence>MRCNNINEKGHRFAGICVRAHPSRDVTTAWIAFLVTSLKGGSRPLPSPWSPVDAGRSDLLFGGTGYFWSVSVSCDVTNGERDPEQMRIITHSRIRIGMRICDAIPTRGF</sequence>